<organism evidence="1 2">
    <name type="scientific">Guyanagaster necrorhizus</name>
    <dbReference type="NCBI Taxonomy" id="856835"/>
    <lineage>
        <taxon>Eukaryota</taxon>
        <taxon>Fungi</taxon>
        <taxon>Dikarya</taxon>
        <taxon>Basidiomycota</taxon>
        <taxon>Agaricomycotina</taxon>
        <taxon>Agaricomycetes</taxon>
        <taxon>Agaricomycetidae</taxon>
        <taxon>Agaricales</taxon>
        <taxon>Marasmiineae</taxon>
        <taxon>Physalacriaceae</taxon>
        <taxon>Guyanagaster</taxon>
    </lineage>
</organism>
<sequence>MYIAALFVAGIYYASLWCLMNACTFKSYKSVFYHHGYGRVGLYKNADASRRSQHNIFGQRFGAVFSKRPAADICSWQIYRHVVFIDPHISTQRVKSCPAGLSSPTGRVVVFASSYNLVNELSDDSRFRKSVGSALKEREISFMMESSQRVSPPCFHIALYMTGFQ</sequence>
<protein>
    <submittedName>
        <fullName evidence="1">Uncharacterized protein</fullName>
    </submittedName>
</protein>
<gene>
    <name evidence="1" type="ORF">BT62DRAFT_1012193</name>
</gene>
<dbReference type="OrthoDB" id="5785168at2759"/>
<dbReference type="RefSeq" id="XP_043034478.1">
    <property type="nucleotide sequence ID" value="XM_043177902.1"/>
</dbReference>
<accession>A0A9P7VI29</accession>
<evidence type="ECO:0000313" key="1">
    <source>
        <dbReference type="EMBL" id="KAG7440978.1"/>
    </source>
</evidence>
<reference evidence="1" key="1">
    <citation type="submission" date="2020-11" db="EMBL/GenBank/DDBJ databases">
        <title>Adaptations for nitrogen fixation in a non-lichenized fungal sporocarp promotes dispersal by wood-feeding termites.</title>
        <authorList>
            <consortium name="DOE Joint Genome Institute"/>
            <person name="Koch R.A."/>
            <person name="Yoon G."/>
            <person name="Arayal U."/>
            <person name="Lail K."/>
            <person name="Amirebrahimi M."/>
            <person name="Labutti K."/>
            <person name="Lipzen A."/>
            <person name="Riley R."/>
            <person name="Barry K."/>
            <person name="Henrissat B."/>
            <person name="Grigoriev I.V."/>
            <person name="Herr J.R."/>
            <person name="Aime M.C."/>
        </authorList>
    </citation>
    <scope>NUCLEOTIDE SEQUENCE</scope>
    <source>
        <strain evidence="1">MCA 3950</strain>
    </source>
</reference>
<name>A0A9P7VI29_9AGAR</name>
<dbReference type="AlphaFoldDB" id="A0A9P7VI29"/>
<proteinExistence type="predicted"/>
<evidence type="ECO:0000313" key="2">
    <source>
        <dbReference type="Proteomes" id="UP000812287"/>
    </source>
</evidence>
<keyword evidence="2" id="KW-1185">Reference proteome</keyword>
<dbReference type="EMBL" id="MU250565">
    <property type="protein sequence ID" value="KAG7440978.1"/>
    <property type="molecule type" value="Genomic_DNA"/>
</dbReference>
<dbReference type="Proteomes" id="UP000812287">
    <property type="component" value="Unassembled WGS sequence"/>
</dbReference>
<dbReference type="GeneID" id="66100189"/>
<comment type="caution">
    <text evidence="1">The sequence shown here is derived from an EMBL/GenBank/DDBJ whole genome shotgun (WGS) entry which is preliminary data.</text>
</comment>